<dbReference type="Gene3D" id="3.30.40.10">
    <property type="entry name" value="Zinc/RING finger domain, C3HC4 (zinc finger)"/>
    <property type="match status" value="1"/>
</dbReference>
<protein>
    <recommendedName>
        <fullName evidence="3">RabBD domain-containing protein</fullName>
    </recommendedName>
</protein>
<keyword evidence="5" id="KW-1185">Reference proteome</keyword>
<dbReference type="GO" id="GO:0030864">
    <property type="term" value="C:cortical actin cytoskeleton"/>
    <property type="evidence" value="ECO:0007669"/>
    <property type="project" value="TreeGrafter"/>
</dbReference>
<dbReference type="InterPro" id="IPR013083">
    <property type="entry name" value="Znf_RING/FYVE/PHD"/>
</dbReference>
<organism evidence="4 5">
    <name type="scientific">Capitella teleta</name>
    <name type="common">Polychaete worm</name>
    <dbReference type="NCBI Taxonomy" id="283909"/>
    <lineage>
        <taxon>Eukaryota</taxon>
        <taxon>Metazoa</taxon>
        <taxon>Spiralia</taxon>
        <taxon>Lophotrochozoa</taxon>
        <taxon>Annelida</taxon>
        <taxon>Polychaeta</taxon>
        <taxon>Sedentaria</taxon>
        <taxon>Scolecida</taxon>
        <taxon>Capitellidae</taxon>
        <taxon>Capitella</taxon>
    </lineage>
</organism>
<dbReference type="InterPro" id="IPR010911">
    <property type="entry name" value="Rab_BD"/>
</dbReference>
<dbReference type="EnsemblMetazoa" id="CapteT145934">
    <property type="protein sequence ID" value="CapteP145934"/>
    <property type="gene ID" value="CapteG145934"/>
</dbReference>
<sequence>MPLDLNQLTEAERDAILSVIKRDEDLKQKDGDRVRQVPSEIKQLRLKGVLKDGQDSETTCARCREKFGFFSNKGAICPNCSHKVCDKCQVRDTEKHSFLCILCSKQKSVPLLLY</sequence>
<dbReference type="Pfam" id="PF02318">
    <property type="entry name" value="FYVE_2"/>
    <property type="match status" value="1"/>
</dbReference>
<dbReference type="PROSITE" id="PS50916">
    <property type="entry name" value="RABBD"/>
    <property type="match status" value="1"/>
</dbReference>
<dbReference type="PANTHER" id="PTHR14555">
    <property type="entry name" value="MYELIN-ASSOCIATED OLIGODENDROCYTIC BASIC PROTEIN MOBP -RELATED"/>
    <property type="match status" value="1"/>
</dbReference>
<dbReference type="AlphaFoldDB" id="X1Z4E7"/>
<dbReference type="OrthoDB" id="10072397at2759"/>
<dbReference type="GO" id="GO:0048471">
    <property type="term" value="C:perinuclear region of cytoplasm"/>
    <property type="evidence" value="ECO:0007669"/>
    <property type="project" value="UniProtKB-SubCell"/>
</dbReference>
<dbReference type="CDD" id="cd15747">
    <property type="entry name" value="FYVE_Slp3_4_5"/>
    <property type="match status" value="1"/>
</dbReference>
<dbReference type="GO" id="GO:0006886">
    <property type="term" value="P:intracellular protein transport"/>
    <property type="evidence" value="ECO:0007669"/>
    <property type="project" value="InterPro"/>
</dbReference>
<comment type="subcellular location">
    <subcellularLocation>
        <location evidence="1">Cytoplasm</location>
        <location evidence="1">Perinuclear region</location>
    </subcellularLocation>
</comment>
<reference evidence="5" key="1">
    <citation type="submission" date="2012-12" db="EMBL/GenBank/DDBJ databases">
        <authorList>
            <person name="Hellsten U."/>
            <person name="Grimwood J."/>
            <person name="Chapman J.A."/>
            <person name="Shapiro H."/>
            <person name="Aerts A."/>
            <person name="Otillar R.P."/>
            <person name="Terry A.Y."/>
            <person name="Boore J.L."/>
            <person name="Simakov O."/>
            <person name="Marletaz F."/>
            <person name="Cho S.-J."/>
            <person name="Edsinger-Gonzales E."/>
            <person name="Havlak P."/>
            <person name="Kuo D.-H."/>
            <person name="Larsson T."/>
            <person name="Lv J."/>
            <person name="Arendt D."/>
            <person name="Savage R."/>
            <person name="Osoegawa K."/>
            <person name="de Jong P."/>
            <person name="Lindberg D.R."/>
            <person name="Seaver E.C."/>
            <person name="Weisblat D.A."/>
            <person name="Putnam N.H."/>
            <person name="Grigoriev I.V."/>
            <person name="Rokhsar D.S."/>
        </authorList>
    </citation>
    <scope>NUCLEOTIDE SEQUENCE</scope>
    <source>
        <strain evidence="5">I ESC-2004</strain>
    </source>
</reference>
<dbReference type="GO" id="GO:0031267">
    <property type="term" value="F:small GTPase binding"/>
    <property type="evidence" value="ECO:0007669"/>
    <property type="project" value="InterPro"/>
</dbReference>
<dbReference type="InterPro" id="IPR051745">
    <property type="entry name" value="Intracell_Transport_Effector"/>
</dbReference>
<evidence type="ECO:0000256" key="2">
    <source>
        <dbReference type="ARBA" id="ARBA00022490"/>
    </source>
</evidence>
<reference evidence="5" key="2">
    <citation type="journal article" date="2013" name="Nature">
        <title>Insights into bilaterian evolution from three spiralian genomes.</title>
        <authorList>
            <person name="Simakov O."/>
            <person name="Marletaz F."/>
            <person name="Cho S.J."/>
            <person name="Edsinger-Gonzales E."/>
            <person name="Havlak P."/>
            <person name="Hellsten U."/>
            <person name="Kuo D.H."/>
            <person name="Larsson T."/>
            <person name="Lv J."/>
            <person name="Arendt D."/>
            <person name="Savage R."/>
            <person name="Osoegawa K."/>
            <person name="de Jong P."/>
            <person name="Grimwood J."/>
            <person name="Chapman J.A."/>
            <person name="Shapiro H."/>
            <person name="Aerts A."/>
            <person name="Otillar R.P."/>
            <person name="Terry A.Y."/>
            <person name="Boore J.L."/>
            <person name="Grigoriev I.V."/>
            <person name="Lindberg D.R."/>
            <person name="Seaver E.C."/>
            <person name="Weisblat D.A."/>
            <person name="Putnam N.H."/>
            <person name="Rokhsar D.S."/>
        </authorList>
    </citation>
    <scope>NUCLEOTIDE SEQUENCE</scope>
    <source>
        <strain evidence="5">I ESC-2004</strain>
    </source>
</reference>
<dbReference type="EMBL" id="AMQN01000215">
    <property type="status" value="NOT_ANNOTATED_CDS"/>
    <property type="molecule type" value="Genomic_DNA"/>
</dbReference>
<name>X1Z4E7_CAPTE</name>
<dbReference type="GO" id="GO:0003779">
    <property type="term" value="F:actin binding"/>
    <property type="evidence" value="ECO:0007669"/>
    <property type="project" value="TreeGrafter"/>
</dbReference>
<accession>X1Z4E7</accession>
<dbReference type="SUPFAM" id="SSF57903">
    <property type="entry name" value="FYVE/PHD zinc finger"/>
    <property type="match status" value="1"/>
</dbReference>
<dbReference type="Proteomes" id="UP000014760">
    <property type="component" value="Unassembled WGS sequence"/>
</dbReference>
<evidence type="ECO:0000259" key="3">
    <source>
        <dbReference type="PROSITE" id="PS50916"/>
    </source>
</evidence>
<dbReference type="PANTHER" id="PTHR14555:SF6">
    <property type="entry name" value="RAB EFFECTOR MYRIP"/>
    <property type="match status" value="1"/>
</dbReference>
<dbReference type="OMA" id="ESAERQC"/>
<dbReference type="GO" id="GO:0017022">
    <property type="term" value="F:myosin binding"/>
    <property type="evidence" value="ECO:0007669"/>
    <property type="project" value="TreeGrafter"/>
</dbReference>
<evidence type="ECO:0000313" key="4">
    <source>
        <dbReference type="EnsemblMetazoa" id="CapteP145934"/>
    </source>
</evidence>
<dbReference type="HOGENOM" id="CLU_119586_2_0_1"/>
<proteinExistence type="predicted"/>
<reference evidence="4" key="3">
    <citation type="submission" date="2015-06" db="UniProtKB">
        <authorList>
            <consortium name="EnsemblMetazoa"/>
        </authorList>
    </citation>
    <scope>IDENTIFICATION</scope>
</reference>
<feature type="domain" description="RabBD" evidence="3">
    <location>
        <begin position="2"/>
        <end position="72"/>
    </location>
</feature>
<evidence type="ECO:0000256" key="1">
    <source>
        <dbReference type="ARBA" id="ARBA00004556"/>
    </source>
</evidence>
<keyword evidence="2" id="KW-0963">Cytoplasm</keyword>
<dbReference type="InterPro" id="IPR011011">
    <property type="entry name" value="Znf_FYVE_PHD"/>
</dbReference>
<dbReference type="InterPro" id="IPR041282">
    <property type="entry name" value="FYVE_2"/>
</dbReference>
<evidence type="ECO:0000313" key="5">
    <source>
        <dbReference type="Proteomes" id="UP000014760"/>
    </source>
</evidence>